<feature type="domain" description="Glycosyl transferase family 1" evidence="2">
    <location>
        <begin position="173"/>
        <end position="327"/>
    </location>
</feature>
<dbReference type="InterPro" id="IPR028098">
    <property type="entry name" value="Glyco_trans_4-like_N"/>
</dbReference>
<dbReference type="Proteomes" id="UP001595799">
    <property type="component" value="Unassembled WGS sequence"/>
</dbReference>
<dbReference type="PANTHER" id="PTHR46401">
    <property type="entry name" value="GLYCOSYLTRANSFERASE WBBK-RELATED"/>
    <property type="match status" value="1"/>
</dbReference>
<dbReference type="PANTHER" id="PTHR46401:SF2">
    <property type="entry name" value="GLYCOSYLTRANSFERASE WBBK-RELATED"/>
    <property type="match status" value="1"/>
</dbReference>
<dbReference type="Pfam" id="PF13439">
    <property type="entry name" value="Glyco_transf_4"/>
    <property type="match status" value="1"/>
</dbReference>
<dbReference type="RefSeq" id="WP_382421261.1">
    <property type="nucleotide sequence ID" value="NZ_JBHSCW010000003.1"/>
</dbReference>
<organism evidence="4 5">
    <name type="scientific">Fodinicurvata halophila</name>
    <dbReference type="NCBI Taxonomy" id="1419723"/>
    <lineage>
        <taxon>Bacteria</taxon>
        <taxon>Pseudomonadati</taxon>
        <taxon>Pseudomonadota</taxon>
        <taxon>Alphaproteobacteria</taxon>
        <taxon>Rhodospirillales</taxon>
        <taxon>Rhodovibrionaceae</taxon>
        <taxon>Fodinicurvata</taxon>
    </lineage>
</organism>
<comment type="caution">
    <text evidence="4">The sequence shown here is derived from an EMBL/GenBank/DDBJ whole genome shotgun (WGS) entry which is preliminary data.</text>
</comment>
<proteinExistence type="predicted"/>
<evidence type="ECO:0000259" key="2">
    <source>
        <dbReference type="Pfam" id="PF00534"/>
    </source>
</evidence>
<name>A0ABV8UI17_9PROT</name>
<dbReference type="SUPFAM" id="SSF53756">
    <property type="entry name" value="UDP-Glycosyltransferase/glycogen phosphorylase"/>
    <property type="match status" value="1"/>
</dbReference>
<sequence length="354" mass="38144">MRDIRFVIPGDPATKTGGYLYDSRLMAGLETRGFSIGLVRLSELFPFPDARALEQAEAAIAELPSGLPVVADGLALGAMPAALVHRLSRDRMLIALVHHPLAAETGLGKASRAHLYETERQALDIADRVVVTGPATARLLMHDYGIPGARIETILPGTDPAPLAEGGEGVCNLLCVATLTPRKNQMQLLDALAAIETASPWRLMLAGSDQRDKAYAARVRSAVGELGLEEHVRMLGEVDQDSLERLYHKADAFVVPSFLEGYGMVFAEALARGLPIVAPRSAAIVETLPEDCGLFVSPGDFADLKRALETLLNAAEDRGRLQAGARKARDDLPRWETAVERFSELLAGREVQKA</sequence>
<evidence type="ECO:0000256" key="1">
    <source>
        <dbReference type="ARBA" id="ARBA00022679"/>
    </source>
</evidence>
<evidence type="ECO:0000313" key="5">
    <source>
        <dbReference type="Proteomes" id="UP001595799"/>
    </source>
</evidence>
<reference evidence="5" key="1">
    <citation type="journal article" date="2019" name="Int. J. Syst. Evol. Microbiol.">
        <title>The Global Catalogue of Microorganisms (GCM) 10K type strain sequencing project: providing services to taxonomists for standard genome sequencing and annotation.</title>
        <authorList>
            <consortium name="The Broad Institute Genomics Platform"/>
            <consortium name="The Broad Institute Genome Sequencing Center for Infectious Disease"/>
            <person name="Wu L."/>
            <person name="Ma J."/>
        </authorList>
    </citation>
    <scope>NUCLEOTIDE SEQUENCE [LARGE SCALE GENOMIC DNA]</scope>
    <source>
        <strain evidence="5">CECT 8472</strain>
    </source>
</reference>
<dbReference type="Gene3D" id="3.40.50.2000">
    <property type="entry name" value="Glycogen Phosphorylase B"/>
    <property type="match status" value="2"/>
</dbReference>
<keyword evidence="4" id="KW-0328">Glycosyltransferase</keyword>
<dbReference type="EMBL" id="JBHSCW010000003">
    <property type="protein sequence ID" value="MFC4350917.1"/>
    <property type="molecule type" value="Genomic_DNA"/>
</dbReference>
<dbReference type="InterPro" id="IPR001296">
    <property type="entry name" value="Glyco_trans_1"/>
</dbReference>
<evidence type="ECO:0000259" key="3">
    <source>
        <dbReference type="Pfam" id="PF13439"/>
    </source>
</evidence>
<accession>A0ABV8UI17</accession>
<feature type="domain" description="Glycosyltransferase subfamily 4-like N-terminal" evidence="3">
    <location>
        <begin position="79"/>
        <end position="160"/>
    </location>
</feature>
<protein>
    <submittedName>
        <fullName evidence="4">Glycosyltransferase family 4 protein</fullName>
        <ecNumber evidence="4">2.4.-.-</ecNumber>
    </submittedName>
</protein>
<dbReference type="CDD" id="cd03801">
    <property type="entry name" value="GT4_PimA-like"/>
    <property type="match status" value="1"/>
</dbReference>
<dbReference type="EC" id="2.4.-.-" evidence="4"/>
<keyword evidence="1 4" id="KW-0808">Transferase</keyword>
<dbReference type="GO" id="GO:0016757">
    <property type="term" value="F:glycosyltransferase activity"/>
    <property type="evidence" value="ECO:0007669"/>
    <property type="project" value="UniProtKB-KW"/>
</dbReference>
<gene>
    <name evidence="4" type="ORF">ACFOW6_05110</name>
</gene>
<keyword evidence="5" id="KW-1185">Reference proteome</keyword>
<evidence type="ECO:0000313" key="4">
    <source>
        <dbReference type="EMBL" id="MFC4350917.1"/>
    </source>
</evidence>
<dbReference type="Pfam" id="PF00534">
    <property type="entry name" value="Glycos_transf_1"/>
    <property type="match status" value="1"/>
</dbReference>